<evidence type="ECO:0000256" key="1">
    <source>
        <dbReference type="ARBA" id="ARBA00022603"/>
    </source>
</evidence>
<protein>
    <submittedName>
        <fullName evidence="7">16S rRNA (Cytosine967-C5)-methyltransferase</fullName>
    </submittedName>
</protein>
<dbReference type="GO" id="GO:0008173">
    <property type="term" value="F:RNA methyltransferase activity"/>
    <property type="evidence" value="ECO:0007669"/>
    <property type="project" value="InterPro"/>
</dbReference>
<dbReference type="SUPFAM" id="SSF53335">
    <property type="entry name" value="S-adenosyl-L-methionine-dependent methyltransferases"/>
    <property type="match status" value="1"/>
</dbReference>
<feature type="domain" description="SAM-dependent MTase RsmB/NOP-type" evidence="6">
    <location>
        <begin position="140"/>
        <end position="417"/>
    </location>
</feature>
<dbReference type="Gene3D" id="3.40.50.150">
    <property type="entry name" value="Vaccinia Virus protein VP39"/>
    <property type="match status" value="1"/>
</dbReference>
<dbReference type="InterPro" id="IPR054728">
    <property type="entry name" value="RsmB-like_ferredoxin"/>
</dbReference>
<accession>A0A1H8L288</accession>
<dbReference type="STRING" id="42354.SAMN05216333_10330"/>
<dbReference type="InterPro" id="IPR023267">
    <property type="entry name" value="RCMT"/>
</dbReference>
<keyword evidence="8" id="KW-1185">Reference proteome</keyword>
<evidence type="ECO:0000256" key="5">
    <source>
        <dbReference type="PROSITE-ProRule" id="PRU01023"/>
    </source>
</evidence>
<sequence>MHLTPPQLDAAIVAMRTVLPLQYPADAIMRRFFRENPMLGGQDRAFIAETVFGILRHRFFLESLTNGITPRALVLAYLAKFQGMNLRELAPLVSETESKWLAEIKGSKPDVLPLVIQAEFPAWVVEKLQHGMPDSDILDLGLSLQQPAPLDLRVNTILAKRAEVLETLAQEGIEAQATPYSPCGIRLIGKPAINRHALFLSGKIEVQDEGSQLLGYLLAPKRGEMVVDFCAGAGGKSLLLGALMNSKGRLYAFDVSEKRLSNLKPRFKRSGLSNLHTQRIADENDSKIKRLSGKIDRVLVDAPCSGLGTLRRNPDLKWRQSAQSIEELKAKQAAILSAAASLLKPGGRLVYATCSFLPEENQAVIGDFLTTHPQFTVLNCAELLSQQKIPLDTGEFLQLSPRLHQTDGFFAAALTRAETAETAKTDHKSEPVSETETV</sequence>
<feature type="active site" description="Nucleophile" evidence="5">
    <location>
        <position position="354"/>
    </location>
</feature>
<dbReference type="InterPro" id="IPR001678">
    <property type="entry name" value="MeTrfase_RsmB-F_NOP2_dom"/>
</dbReference>
<dbReference type="OrthoDB" id="9810297at2"/>
<dbReference type="InterPro" id="IPR049560">
    <property type="entry name" value="MeTrfase_RsmB-F_NOP2_cat"/>
</dbReference>
<dbReference type="PRINTS" id="PR02008">
    <property type="entry name" value="RCMTFAMILY"/>
</dbReference>
<organism evidence="7 8">
    <name type="scientific">Nitrosomonas oligotropha</name>
    <dbReference type="NCBI Taxonomy" id="42354"/>
    <lineage>
        <taxon>Bacteria</taxon>
        <taxon>Pseudomonadati</taxon>
        <taxon>Pseudomonadota</taxon>
        <taxon>Betaproteobacteria</taxon>
        <taxon>Nitrosomonadales</taxon>
        <taxon>Nitrosomonadaceae</taxon>
        <taxon>Nitrosomonas</taxon>
    </lineage>
</organism>
<feature type="binding site" evidence="5">
    <location>
        <position position="301"/>
    </location>
    <ligand>
        <name>S-adenosyl-L-methionine</name>
        <dbReference type="ChEBI" id="CHEBI:59789"/>
    </ligand>
</feature>
<gene>
    <name evidence="7" type="ORF">SAMN05216333_10330</name>
</gene>
<feature type="binding site" evidence="5">
    <location>
        <position position="254"/>
    </location>
    <ligand>
        <name>S-adenosyl-L-methionine</name>
        <dbReference type="ChEBI" id="CHEBI:59789"/>
    </ligand>
</feature>
<dbReference type="Gene3D" id="3.30.70.1170">
    <property type="entry name" value="Sun protein, domain 3"/>
    <property type="match status" value="1"/>
</dbReference>
<keyword evidence="3 5" id="KW-0949">S-adenosyl-L-methionine</keyword>
<dbReference type="PANTHER" id="PTHR22807">
    <property type="entry name" value="NOP2 YEAST -RELATED NOL1/NOP2/FMU SUN DOMAIN-CONTAINING"/>
    <property type="match status" value="1"/>
</dbReference>
<evidence type="ECO:0000259" key="6">
    <source>
        <dbReference type="PROSITE" id="PS51686"/>
    </source>
</evidence>
<comment type="similarity">
    <text evidence="5">Belongs to the class I-like SAM-binding methyltransferase superfamily. RsmB/NOP family.</text>
</comment>
<dbReference type="RefSeq" id="WP_090315409.1">
    <property type="nucleotide sequence ID" value="NZ_FNOE01000002.1"/>
</dbReference>
<dbReference type="PROSITE" id="PS51686">
    <property type="entry name" value="SAM_MT_RSMB_NOP"/>
    <property type="match status" value="1"/>
</dbReference>
<dbReference type="GO" id="GO:0001510">
    <property type="term" value="P:RNA methylation"/>
    <property type="evidence" value="ECO:0007669"/>
    <property type="project" value="InterPro"/>
</dbReference>
<keyword evidence="4 5" id="KW-0694">RNA-binding</keyword>
<dbReference type="AlphaFoldDB" id="A0A1H8L288"/>
<evidence type="ECO:0000313" key="7">
    <source>
        <dbReference type="EMBL" id="SEN99237.1"/>
    </source>
</evidence>
<name>A0A1H8L288_9PROT</name>
<dbReference type="InterPro" id="IPR029063">
    <property type="entry name" value="SAM-dependent_MTases_sf"/>
</dbReference>
<dbReference type="Proteomes" id="UP000198814">
    <property type="component" value="Unassembled WGS sequence"/>
</dbReference>
<dbReference type="Pfam" id="PF01189">
    <property type="entry name" value="Methyltr_RsmB-F"/>
    <property type="match status" value="1"/>
</dbReference>
<dbReference type="GO" id="GO:0003723">
    <property type="term" value="F:RNA binding"/>
    <property type="evidence" value="ECO:0007669"/>
    <property type="project" value="UniProtKB-UniRule"/>
</dbReference>
<evidence type="ECO:0000256" key="3">
    <source>
        <dbReference type="ARBA" id="ARBA00022691"/>
    </source>
</evidence>
<dbReference type="Pfam" id="PF22458">
    <property type="entry name" value="RsmF-B_ferredox"/>
    <property type="match status" value="1"/>
</dbReference>
<reference evidence="8" key="1">
    <citation type="submission" date="2016-10" db="EMBL/GenBank/DDBJ databases">
        <authorList>
            <person name="Varghese N."/>
            <person name="Submissions S."/>
        </authorList>
    </citation>
    <scope>NUCLEOTIDE SEQUENCE [LARGE SCALE GENOMIC DNA]</scope>
    <source>
        <strain evidence="8">Nm76</strain>
    </source>
</reference>
<proteinExistence type="inferred from homology"/>
<evidence type="ECO:0000256" key="2">
    <source>
        <dbReference type="ARBA" id="ARBA00022679"/>
    </source>
</evidence>
<dbReference type="EMBL" id="FODO01000003">
    <property type="protein sequence ID" value="SEN99237.1"/>
    <property type="molecule type" value="Genomic_DNA"/>
</dbReference>
<evidence type="ECO:0000256" key="4">
    <source>
        <dbReference type="ARBA" id="ARBA00022884"/>
    </source>
</evidence>
<keyword evidence="2 5" id="KW-0808">Transferase</keyword>
<keyword evidence="1 5" id="KW-0489">Methyltransferase</keyword>
<evidence type="ECO:0000313" key="8">
    <source>
        <dbReference type="Proteomes" id="UP000198814"/>
    </source>
</evidence>
<comment type="caution">
    <text evidence="5">Lacks conserved residue(s) required for the propagation of feature annotation.</text>
</comment>
<dbReference type="PANTHER" id="PTHR22807:SF53">
    <property type="entry name" value="RIBOSOMAL RNA SMALL SUBUNIT METHYLTRANSFERASE B-RELATED"/>
    <property type="match status" value="1"/>
</dbReference>